<gene>
    <name evidence="2" type="ORF">AVDCRST_MAG67-989</name>
</gene>
<feature type="non-terminal residue" evidence="2">
    <location>
        <position position="1"/>
    </location>
</feature>
<evidence type="ECO:0000256" key="1">
    <source>
        <dbReference type="SAM" id="MobiDB-lite"/>
    </source>
</evidence>
<feature type="region of interest" description="Disordered" evidence="1">
    <location>
        <begin position="71"/>
        <end position="96"/>
    </location>
</feature>
<feature type="compositionally biased region" description="Basic residues" evidence="1">
    <location>
        <begin position="77"/>
        <end position="96"/>
    </location>
</feature>
<sequence length="96" mass="10407">ASPSAAVVVAARPPRRALPARARSWHLDGRRPPPHAPAGGRRRLPAGHAVPAHPARHRRLDVRRSRALAAGSAFARGRGRRPGRRLHGVRHHRAAV</sequence>
<proteinExistence type="predicted"/>
<dbReference type="EMBL" id="CADCVQ010000051">
    <property type="protein sequence ID" value="CAA9483923.1"/>
    <property type="molecule type" value="Genomic_DNA"/>
</dbReference>
<feature type="compositionally biased region" description="Low complexity" evidence="1">
    <location>
        <begin position="1"/>
        <end position="22"/>
    </location>
</feature>
<dbReference type="AlphaFoldDB" id="A0A6J4S5A4"/>
<protein>
    <submittedName>
        <fullName evidence="2">Uncharacterized protein</fullName>
    </submittedName>
</protein>
<accession>A0A6J4S5A4</accession>
<feature type="region of interest" description="Disordered" evidence="1">
    <location>
        <begin position="1"/>
        <end position="58"/>
    </location>
</feature>
<organism evidence="2">
    <name type="scientific">uncultured Solirubrobacteraceae bacterium</name>
    <dbReference type="NCBI Taxonomy" id="1162706"/>
    <lineage>
        <taxon>Bacteria</taxon>
        <taxon>Bacillati</taxon>
        <taxon>Actinomycetota</taxon>
        <taxon>Thermoleophilia</taxon>
        <taxon>Solirubrobacterales</taxon>
        <taxon>Solirubrobacteraceae</taxon>
        <taxon>environmental samples</taxon>
    </lineage>
</organism>
<reference evidence="2" key="1">
    <citation type="submission" date="2020-02" db="EMBL/GenBank/DDBJ databases">
        <authorList>
            <person name="Meier V. D."/>
        </authorList>
    </citation>
    <scope>NUCLEOTIDE SEQUENCE</scope>
    <source>
        <strain evidence="2">AVDCRST_MAG67</strain>
    </source>
</reference>
<name>A0A6J4S5A4_9ACTN</name>
<feature type="non-terminal residue" evidence="2">
    <location>
        <position position="96"/>
    </location>
</feature>
<evidence type="ECO:0000313" key="2">
    <source>
        <dbReference type="EMBL" id="CAA9483923.1"/>
    </source>
</evidence>